<dbReference type="GO" id="GO:0045087">
    <property type="term" value="P:innate immune response"/>
    <property type="evidence" value="ECO:0007669"/>
    <property type="project" value="TreeGrafter"/>
</dbReference>
<evidence type="ECO:0000256" key="4">
    <source>
        <dbReference type="SAM" id="MobiDB-lite"/>
    </source>
</evidence>
<evidence type="ECO:0000256" key="3">
    <source>
        <dbReference type="ARBA" id="ARBA00023180"/>
    </source>
</evidence>
<dbReference type="InParanoid" id="A0A7M7JPB3"/>
<feature type="region of interest" description="Disordered" evidence="4">
    <location>
        <begin position="52"/>
        <end position="78"/>
    </location>
</feature>
<proteinExistence type="predicted"/>
<dbReference type="OrthoDB" id="6359065at2759"/>
<organism evidence="7 8">
    <name type="scientific">Varroa destructor</name>
    <name type="common">Honeybee mite</name>
    <dbReference type="NCBI Taxonomy" id="109461"/>
    <lineage>
        <taxon>Eukaryota</taxon>
        <taxon>Metazoa</taxon>
        <taxon>Ecdysozoa</taxon>
        <taxon>Arthropoda</taxon>
        <taxon>Chelicerata</taxon>
        <taxon>Arachnida</taxon>
        <taxon>Acari</taxon>
        <taxon>Parasitiformes</taxon>
        <taxon>Mesostigmata</taxon>
        <taxon>Gamasina</taxon>
        <taxon>Dermanyssoidea</taxon>
        <taxon>Varroidae</taxon>
        <taxon>Varroa</taxon>
    </lineage>
</organism>
<dbReference type="GeneID" id="111247758"/>
<feature type="chain" id="PRO_5029721760" description="Spaetzle domain-containing protein" evidence="5">
    <location>
        <begin position="28"/>
        <end position="287"/>
    </location>
</feature>
<dbReference type="OMA" id="NAFTHEK"/>
<evidence type="ECO:0000313" key="8">
    <source>
        <dbReference type="Proteomes" id="UP000594260"/>
    </source>
</evidence>
<dbReference type="EnsemblMetazoa" id="XM_022799075">
    <property type="protein sequence ID" value="XP_022654810"/>
    <property type="gene ID" value="LOC111247758"/>
</dbReference>
<reference evidence="7" key="1">
    <citation type="submission" date="2021-01" db="UniProtKB">
        <authorList>
            <consortium name="EnsemblMetazoa"/>
        </authorList>
    </citation>
    <scope>IDENTIFICATION</scope>
</reference>
<evidence type="ECO:0000259" key="6">
    <source>
        <dbReference type="Pfam" id="PF16077"/>
    </source>
</evidence>
<evidence type="ECO:0000256" key="1">
    <source>
        <dbReference type="ARBA" id="ARBA00022729"/>
    </source>
</evidence>
<evidence type="ECO:0000313" key="7">
    <source>
        <dbReference type="EnsemblMetazoa" id="XP_022654810"/>
    </source>
</evidence>
<dbReference type="RefSeq" id="XP_022654810.1">
    <property type="nucleotide sequence ID" value="XM_022799075.1"/>
</dbReference>
<dbReference type="SUPFAM" id="SSF57501">
    <property type="entry name" value="Cystine-knot cytokines"/>
    <property type="match status" value="1"/>
</dbReference>
<dbReference type="InterPro" id="IPR052444">
    <property type="entry name" value="Spz/Toll_ligand-like"/>
</dbReference>
<evidence type="ECO:0000256" key="2">
    <source>
        <dbReference type="ARBA" id="ARBA00023157"/>
    </source>
</evidence>
<dbReference type="Proteomes" id="UP000594260">
    <property type="component" value="Unplaced"/>
</dbReference>
<keyword evidence="1 5" id="KW-0732">Signal</keyword>
<dbReference type="InterPro" id="IPR029034">
    <property type="entry name" value="Cystine-knot_cytokine"/>
</dbReference>
<dbReference type="Gene3D" id="2.10.90.10">
    <property type="entry name" value="Cystine-knot cytokines"/>
    <property type="match status" value="1"/>
</dbReference>
<keyword evidence="2" id="KW-1015">Disulfide bond</keyword>
<dbReference type="GO" id="GO:0005121">
    <property type="term" value="F:Toll binding"/>
    <property type="evidence" value="ECO:0007669"/>
    <property type="project" value="TreeGrafter"/>
</dbReference>
<protein>
    <recommendedName>
        <fullName evidence="6">Spaetzle domain-containing protein</fullName>
    </recommendedName>
</protein>
<feature type="signal peptide" evidence="5">
    <location>
        <begin position="1"/>
        <end position="27"/>
    </location>
</feature>
<dbReference type="AlphaFoldDB" id="A0A7M7JPB3"/>
<dbReference type="GO" id="GO:0008083">
    <property type="term" value="F:growth factor activity"/>
    <property type="evidence" value="ECO:0007669"/>
    <property type="project" value="TreeGrafter"/>
</dbReference>
<keyword evidence="8" id="KW-1185">Reference proteome</keyword>
<keyword evidence="3" id="KW-0325">Glycoprotein</keyword>
<evidence type="ECO:0000256" key="5">
    <source>
        <dbReference type="SAM" id="SignalP"/>
    </source>
</evidence>
<dbReference type="GO" id="GO:0021556">
    <property type="term" value="P:central nervous system formation"/>
    <property type="evidence" value="ECO:0007669"/>
    <property type="project" value="TreeGrafter"/>
</dbReference>
<dbReference type="InterPro" id="IPR032104">
    <property type="entry name" value="Spaetzle"/>
</dbReference>
<dbReference type="KEGG" id="vde:111247758"/>
<feature type="domain" description="Spaetzle" evidence="6">
    <location>
        <begin position="186"/>
        <end position="279"/>
    </location>
</feature>
<accession>A0A7M7JPB3</accession>
<name>A0A7M7JPB3_VARDE</name>
<dbReference type="PANTHER" id="PTHR23199:SF12">
    <property type="entry name" value="NEUROTROPHIN 1-RELATED"/>
    <property type="match status" value="1"/>
</dbReference>
<dbReference type="PANTHER" id="PTHR23199">
    <property type="entry name" value="NEUROTROPHIN 1-RELATED"/>
    <property type="match status" value="1"/>
</dbReference>
<dbReference type="GO" id="GO:0005615">
    <property type="term" value="C:extracellular space"/>
    <property type="evidence" value="ECO:0007669"/>
    <property type="project" value="UniProtKB-ARBA"/>
</dbReference>
<dbReference type="Pfam" id="PF16077">
    <property type="entry name" value="Spaetzle"/>
    <property type="match status" value="1"/>
</dbReference>
<sequence length="287" mass="33065">MWSSAMRREVKLALLLGLATYLEEISCSLSPKERIYPSGSGSVIVVYKKDHGDPKDSLSSGHRDSYSSHRDGRSRYLEDDHSRADDFRFVKAKDLSEGPHLSAPGKTPNLLPTPGFIEGRPHCARELDLCAHNHDYPLDKVSVIVDRYYSHTYDLYHSLYQTPPHEVQWVENFTNAFTHEKHHGDFACKSEATYLRIGWAKNYKGHWKAVVNTERFPQTARIEKCKYREKPCDYMPPCYKTACKQREMLYPLIAVNPYDLGQKPLIDLFPLPSGCVCYVDDTFFHKK</sequence>